<keyword evidence="2" id="KW-1185">Reference proteome</keyword>
<comment type="caution">
    <text evidence="1">The sequence shown here is derived from an EMBL/GenBank/DDBJ whole genome shotgun (WGS) entry which is preliminary data.</text>
</comment>
<gene>
    <name evidence="1" type="ORF">OWV82_018039</name>
</gene>
<sequence>MEFRILPILAFLMILHFVLQLALVTSHAGLSPEHYWNSVLPNTPMPKAVRDLLQPDLLEDKSTSVNVGKGGVNVNAGKGKPGGTYVNVGKGGVHVGAGKEKPGGTSVDVGKGGVNVHTGNEKPGGGTHVNVGGKDAGGNTGKPGTGTNVGVGKGGVSVSTGRKGKPVYVGVKPGPSPFDYRYAASENQLLDDPTTALFFLEKDMHPGTNMKLHFTENSNAATFLPRQVAKSIPFSSNKLPEIFNHFSVNPGSLEAEMMQNTIKECEEPGIKGEQKNCATSLESMIDFSTSKLGKSVRAISTEVAKGTKMQKYTIAAGVRQMAGDKSVVCHKQNYPYAVFYCHATQTTRAYTVPLEGADETKVKAVAVCHTDTSAWNPKHLAFQVLKVKPGTIPVCHFLPEDHIIWVPNKKPTE</sequence>
<proteinExistence type="predicted"/>
<evidence type="ECO:0000313" key="2">
    <source>
        <dbReference type="Proteomes" id="UP001164539"/>
    </source>
</evidence>
<dbReference type="EMBL" id="CM051403">
    <property type="protein sequence ID" value="KAJ4708017.1"/>
    <property type="molecule type" value="Genomic_DNA"/>
</dbReference>
<accession>A0ACC1X9I1</accession>
<evidence type="ECO:0000313" key="1">
    <source>
        <dbReference type="EMBL" id="KAJ4708017.1"/>
    </source>
</evidence>
<organism evidence="1 2">
    <name type="scientific">Melia azedarach</name>
    <name type="common">Chinaberry tree</name>
    <dbReference type="NCBI Taxonomy" id="155640"/>
    <lineage>
        <taxon>Eukaryota</taxon>
        <taxon>Viridiplantae</taxon>
        <taxon>Streptophyta</taxon>
        <taxon>Embryophyta</taxon>
        <taxon>Tracheophyta</taxon>
        <taxon>Spermatophyta</taxon>
        <taxon>Magnoliopsida</taxon>
        <taxon>eudicotyledons</taxon>
        <taxon>Gunneridae</taxon>
        <taxon>Pentapetalae</taxon>
        <taxon>rosids</taxon>
        <taxon>malvids</taxon>
        <taxon>Sapindales</taxon>
        <taxon>Meliaceae</taxon>
        <taxon>Melia</taxon>
    </lineage>
</organism>
<protein>
    <submittedName>
        <fullName evidence="1">BURP domain protein RD22</fullName>
    </submittedName>
</protein>
<dbReference type="Proteomes" id="UP001164539">
    <property type="component" value="Chromosome 10"/>
</dbReference>
<reference evidence="1 2" key="1">
    <citation type="journal article" date="2023" name="Science">
        <title>Complex scaffold remodeling in plant triterpene biosynthesis.</title>
        <authorList>
            <person name="De La Pena R."/>
            <person name="Hodgson H."/>
            <person name="Liu J.C."/>
            <person name="Stephenson M.J."/>
            <person name="Martin A.C."/>
            <person name="Owen C."/>
            <person name="Harkess A."/>
            <person name="Leebens-Mack J."/>
            <person name="Jimenez L.E."/>
            <person name="Osbourn A."/>
            <person name="Sattely E.S."/>
        </authorList>
    </citation>
    <scope>NUCLEOTIDE SEQUENCE [LARGE SCALE GENOMIC DNA]</scope>
    <source>
        <strain evidence="2">cv. JPN11</strain>
        <tissue evidence="1">Leaf</tissue>
    </source>
</reference>
<name>A0ACC1X9I1_MELAZ</name>